<dbReference type="Gene3D" id="1.20.1280.140">
    <property type="match status" value="1"/>
</dbReference>
<dbReference type="EMBL" id="MU004233">
    <property type="protein sequence ID" value="KAF2671496.1"/>
    <property type="molecule type" value="Genomic_DNA"/>
</dbReference>
<dbReference type="AlphaFoldDB" id="A0A6A6UIH0"/>
<dbReference type="Proteomes" id="UP000799302">
    <property type="component" value="Unassembled WGS sequence"/>
</dbReference>
<sequence>MRFALISTLAMVGTSLALPADLEKRDAGVTVNNGIVATTSALTTLEAHLHNPIPFQSDRIGDFLWKAVQLNDKVNNELYAAAIATNKLDKGEKIGYLTDNLAMSALLTPLSNKLSSAVDHWIQDRPAVTRFNPAAQQSILQSLKTTRQNANMFAQAVLARQKTGVVLIAGPITSMLTSQVDRAITEYSKRY</sequence>
<protein>
    <submittedName>
        <fullName evidence="2">Uncharacterized protein</fullName>
    </submittedName>
</protein>
<accession>A0A6A6UIH0</accession>
<evidence type="ECO:0000313" key="2">
    <source>
        <dbReference type="EMBL" id="KAF2671496.1"/>
    </source>
</evidence>
<organism evidence="2 3">
    <name type="scientific">Microthyrium microscopicum</name>
    <dbReference type="NCBI Taxonomy" id="703497"/>
    <lineage>
        <taxon>Eukaryota</taxon>
        <taxon>Fungi</taxon>
        <taxon>Dikarya</taxon>
        <taxon>Ascomycota</taxon>
        <taxon>Pezizomycotina</taxon>
        <taxon>Dothideomycetes</taxon>
        <taxon>Dothideomycetes incertae sedis</taxon>
        <taxon>Microthyriales</taxon>
        <taxon>Microthyriaceae</taxon>
        <taxon>Microthyrium</taxon>
    </lineage>
</organism>
<proteinExistence type="predicted"/>
<reference evidence="2" key="1">
    <citation type="journal article" date="2020" name="Stud. Mycol.">
        <title>101 Dothideomycetes genomes: a test case for predicting lifestyles and emergence of pathogens.</title>
        <authorList>
            <person name="Haridas S."/>
            <person name="Albert R."/>
            <person name="Binder M."/>
            <person name="Bloem J."/>
            <person name="Labutti K."/>
            <person name="Salamov A."/>
            <person name="Andreopoulos B."/>
            <person name="Baker S."/>
            <person name="Barry K."/>
            <person name="Bills G."/>
            <person name="Bluhm B."/>
            <person name="Cannon C."/>
            <person name="Castanera R."/>
            <person name="Culley D."/>
            <person name="Daum C."/>
            <person name="Ezra D."/>
            <person name="Gonzalez J."/>
            <person name="Henrissat B."/>
            <person name="Kuo A."/>
            <person name="Liang C."/>
            <person name="Lipzen A."/>
            <person name="Lutzoni F."/>
            <person name="Magnuson J."/>
            <person name="Mondo S."/>
            <person name="Nolan M."/>
            <person name="Ohm R."/>
            <person name="Pangilinan J."/>
            <person name="Park H.-J."/>
            <person name="Ramirez L."/>
            <person name="Alfaro M."/>
            <person name="Sun H."/>
            <person name="Tritt A."/>
            <person name="Yoshinaga Y."/>
            <person name="Zwiers L.-H."/>
            <person name="Turgeon B."/>
            <person name="Goodwin S."/>
            <person name="Spatafora J."/>
            <person name="Crous P."/>
            <person name="Grigoriev I."/>
        </authorList>
    </citation>
    <scope>NUCLEOTIDE SEQUENCE</scope>
    <source>
        <strain evidence="2">CBS 115976</strain>
    </source>
</reference>
<feature type="signal peptide" evidence="1">
    <location>
        <begin position="1"/>
        <end position="17"/>
    </location>
</feature>
<feature type="chain" id="PRO_5025437643" evidence="1">
    <location>
        <begin position="18"/>
        <end position="191"/>
    </location>
</feature>
<gene>
    <name evidence="2" type="ORF">BT63DRAFT_469342</name>
</gene>
<keyword evidence="3" id="KW-1185">Reference proteome</keyword>
<name>A0A6A6UIH0_9PEZI</name>
<evidence type="ECO:0000256" key="1">
    <source>
        <dbReference type="SAM" id="SignalP"/>
    </source>
</evidence>
<evidence type="ECO:0000313" key="3">
    <source>
        <dbReference type="Proteomes" id="UP000799302"/>
    </source>
</evidence>
<keyword evidence="1" id="KW-0732">Signal</keyword>